<dbReference type="Proteomes" id="UP000230750">
    <property type="component" value="Unassembled WGS sequence"/>
</dbReference>
<dbReference type="Gene3D" id="3.40.50.720">
    <property type="entry name" value="NAD(P)-binding Rossmann-like Domain"/>
    <property type="match status" value="1"/>
</dbReference>
<dbReference type="PANTHER" id="PTHR42879:SF2">
    <property type="entry name" value="3-OXOACYL-[ACYL-CARRIER-PROTEIN] REDUCTASE FABG"/>
    <property type="match status" value="1"/>
</dbReference>
<evidence type="ECO:0000256" key="4">
    <source>
        <dbReference type="RuleBase" id="RU000363"/>
    </source>
</evidence>
<gene>
    <name evidence="5" type="ORF">BSL78_25280</name>
</gene>
<comment type="catalytic activity">
    <reaction evidence="3">
        <text>a (3R)-hydroxyacyl-[ACP] + NADP(+) = a 3-oxoacyl-[ACP] + NADPH + H(+)</text>
        <dbReference type="Rhea" id="RHEA:17397"/>
        <dbReference type="Rhea" id="RHEA-COMP:9916"/>
        <dbReference type="Rhea" id="RHEA-COMP:9945"/>
        <dbReference type="ChEBI" id="CHEBI:15378"/>
        <dbReference type="ChEBI" id="CHEBI:57783"/>
        <dbReference type="ChEBI" id="CHEBI:58349"/>
        <dbReference type="ChEBI" id="CHEBI:78776"/>
        <dbReference type="ChEBI" id="CHEBI:78827"/>
        <dbReference type="EC" id="1.1.1.100"/>
    </reaction>
</comment>
<dbReference type="PRINTS" id="PR00081">
    <property type="entry name" value="GDHRDH"/>
</dbReference>
<accession>A0A2G8JQ38</accession>
<dbReference type="InterPro" id="IPR050259">
    <property type="entry name" value="SDR"/>
</dbReference>
<evidence type="ECO:0000256" key="3">
    <source>
        <dbReference type="ARBA" id="ARBA00048508"/>
    </source>
</evidence>
<dbReference type="EMBL" id="MRZV01001435">
    <property type="protein sequence ID" value="PIK37884.1"/>
    <property type="molecule type" value="Genomic_DNA"/>
</dbReference>
<dbReference type="AlphaFoldDB" id="A0A2G8JQ38"/>
<organism evidence="5 6">
    <name type="scientific">Stichopus japonicus</name>
    <name type="common">Sea cucumber</name>
    <dbReference type="NCBI Taxonomy" id="307972"/>
    <lineage>
        <taxon>Eukaryota</taxon>
        <taxon>Metazoa</taxon>
        <taxon>Echinodermata</taxon>
        <taxon>Eleutherozoa</taxon>
        <taxon>Echinozoa</taxon>
        <taxon>Holothuroidea</taxon>
        <taxon>Aspidochirotacea</taxon>
        <taxon>Aspidochirotida</taxon>
        <taxon>Stichopodidae</taxon>
        <taxon>Apostichopus</taxon>
    </lineage>
</organism>
<dbReference type="OrthoDB" id="417891at2759"/>
<proteinExistence type="inferred from homology"/>
<evidence type="ECO:0000313" key="5">
    <source>
        <dbReference type="EMBL" id="PIK37884.1"/>
    </source>
</evidence>
<evidence type="ECO:0000256" key="2">
    <source>
        <dbReference type="ARBA" id="ARBA00012948"/>
    </source>
</evidence>
<dbReference type="PANTHER" id="PTHR42879">
    <property type="entry name" value="3-OXOACYL-(ACYL-CARRIER-PROTEIN) REDUCTASE"/>
    <property type="match status" value="1"/>
</dbReference>
<dbReference type="SUPFAM" id="SSF51735">
    <property type="entry name" value="NAD(P)-binding Rossmann-fold domains"/>
    <property type="match status" value="1"/>
</dbReference>
<name>A0A2G8JQ38_STIJA</name>
<dbReference type="STRING" id="307972.A0A2G8JQ38"/>
<keyword evidence="6" id="KW-1185">Reference proteome</keyword>
<dbReference type="Pfam" id="PF00106">
    <property type="entry name" value="adh_short"/>
    <property type="match status" value="1"/>
</dbReference>
<dbReference type="GO" id="GO:0004316">
    <property type="term" value="F:3-oxoacyl-[acyl-carrier-protein] reductase (NADPH) activity"/>
    <property type="evidence" value="ECO:0007669"/>
    <property type="project" value="UniProtKB-EC"/>
</dbReference>
<evidence type="ECO:0000256" key="1">
    <source>
        <dbReference type="ARBA" id="ARBA00006484"/>
    </source>
</evidence>
<comment type="similarity">
    <text evidence="1 4">Belongs to the short-chain dehydrogenases/reductases (SDR) family.</text>
</comment>
<dbReference type="InterPro" id="IPR036291">
    <property type="entry name" value="NAD(P)-bd_dom_sf"/>
</dbReference>
<reference evidence="5 6" key="1">
    <citation type="journal article" date="2017" name="PLoS Biol.">
        <title>The sea cucumber genome provides insights into morphological evolution and visceral regeneration.</title>
        <authorList>
            <person name="Zhang X."/>
            <person name="Sun L."/>
            <person name="Yuan J."/>
            <person name="Sun Y."/>
            <person name="Gao Y."/>
            <person name="Zhang L."/>
            <person name="Li S."/>
            <person name="Dai H."/>
            <person name="Hamel J.F."/>
            <person name="Liu C."/>
            <person name="Yu Y."/>
            <person name="Liu S."/>
            <person name="Lin W."/>
            <person name="Guo K."/>
            <person name="Jin S."/>
            <person name="Xu P."/>
            <person name="Storey K.B."/>
            <person name="Huan P."/>
            <person name="Zhang T."/>
            <person name="Zhou Y."/>
            <person name="Zhang J."/>
            <person name="Lin C."/>
            <person name="Li X."/>
            <person name="Xing L."/>
            <person name="Huo D."/>
            <person name="Sun M."/>
            <person name="Wang L."/>
            <person name="Mercier A."/>
            <person name="Li F."/>
            <person name="Yang H."/>
            <person name="Xiang J."/>
        </authorList>
    </citation>
    <scope>NUCLEOTIDE SEQUENCE [LARGE SCALE GENOMIC DNA]</scope>
    <source>
        <strain evidence="5">Shaxun</strain>
        <tissue evidence="5">Muscle</tissue>
    </source>
</reference>
<dbReference type="PRINTS" id="PR00080">
    <property type="entry name" value="SDRFAMILY"/>
</dbReference>
<dbReference type="EC" id="1.1.1.100" evidence="2"/>
<comment type="caution">
    <text evidence="5">The sequence shown here is derived from an EMBL/GenBank/DDBJ whole genome shotgun (WGS) entry which is preliminary data.</text>
</comment>
<sequence length="202" mass="21757">MNGLSALVTGSTSGIGLATAKVLASRGCHIIMTGLGSAATIEQCLTDIESAGHGNISVHSLEADLQRPEEVHTLCKEAMKLHPKGIDILVNNAGAQYVVPVEDFPLEKWNLLMNVNLTSAFLLIKYLLPKMKENDWGRIINVASAHGLVASVNKLHMCCKACLIGLNKVVALETIKTGVTCNAICPGWVLTERKFFYILGLF</sequence>
<protein>
    <recommendedName>
        <fullName evidence="2">3-oxoacyl-[acyl-carrier-protein] reductase</fullName>
        <ecNumber evidence="2">1.1.1.100</ecNumber>
    </recommendedName>
</protein>
<dbReference type="InterPro" id="IPR002347">
    <property type="entry name" value="SDR_fam"/>
</dbReference>
<evidence type="ECO:0000313" key="6">
    <source>
        <dbReference type="Proteomes" id="UP000230750"/>
    </source>
</evidence>